<dbReference type="PANTHER" id="PTHR46114">
    <property type="entry name" value="APPLE DOMAIN-CONTAINING PROTEIN"/>
    <property type="match status" value="1"/>
</dbReference>
<dbReference type="PANTHER" id="PTHR46114:SF2">
    <property type="entry name" value="CULLIN N-TERMINAL DOMAIN-CONTAINING PROTEIN"/>
    <property type="match status" value="1"/>
</dbReference>
<dbReference type="EMBL" id="JAJSOF020000036">
    <property type="protein sequence ID" value="KAJ4429331.1"/>
    <property type="molecule type" value="Genomic_DNA"/>
</dbReference>
<evidence type="ECO:0000313" key="3">
    <source>
        <dbReference type="EMBL" id="KAJ4429331.1"/>
    </source>
</evidence>
<evidence type="ECO:0000256" key="1">
    <source>
        <dbReference type="SAM" id="SignalP"/>
    </source>
</evidence>
<organism evidence="3 4">
    <name type="scientific">Periplaneta americana</name>
    <name type="common">American cockroach</name>
    <name type="synonym">Blatta americana</name>
    <dbReference type="NCBI Taxonomy" id="6978"/>
    <lineage>
        <taxon>Eukaryota</taxon>
        <taxon>Metazoa</taxon>
        <taxon>Ecdysozoa</taxon>
        <taxon>Arthropoda</taxon>
        <taxon>Hexapoda</taxon>
        <taxon>Insecta</taxon>
        <taxon>Pterygota</taxon>
        <taxon>Neoptera</taxon>
        <taxon>Polyneoptera</taxon>
        <taxon>Dictyoptera</taxon>
        <taxon>Blattodea</taxon>
        <taxon>Blattoidea</taxon>
        <taxon>Blattidae</taxon>
        <taxon>Blattinae</taxon>
        <taxon>Periplaneta</taxon>
    </lineage>
</organism>
<accession>A0ABQ8S643</accession>
<comment type="caution">
    <text evidence="3">The sequence shown here is derived from an EMBL/GenBank/DDBJ whole genome shotgun (WGS) entry which is preliminary data.</text>
</comment>
<dbReference type="SUPFAM" id="SSF56112">
    <property type="entry name" value="Protein kinase-like (PK-like)"/>
    <property type="match status" value="1"/>
</dbReference>
<feature type="domain" description="Protein kinase" evidence="2">
    <location>
        <begin position="1"/>
        <end position="251"/>
    </location>
</feature>
<reference evidence="3 4" key="1">
    <citation type="journal article" date="2022" name="Allergy">
        <title>Genome assembly and annotation of Periplaneta americana reveal a comprehensive cockroach allergen profile.</title>
        <authorList>
            <person name="Wang L."/>
            <person name="Xiong Q."/>
            <person name="Saelim N."/>
            <person name="Wang L."/>
            <person name="Nong W."/>
            <person name="Wan A.T."/>
            <person name="Shi M."/>
            <person name="Liu X."/>
            <person name="Cao Q."/>
            <person name="Hui J.H.L."/>
            <person name="Sookrung N."/>
            <person name="Leung T.F."/>
            <person name="Tungtrongchitr A."/>
            <person name="Tsui S.K.W."/>
        </authorList>
    </citation>
    <scope>NUCLEOTIDE SEQUENCE [LARGE SCALE GENOMIC DNA]</scope>
    <source>
        <strain evidence="3">PWHHKU_190912</strain>
    </source>
</reference>
<dbReference type="PROSITE" id="PS50011">
    <property type="entry name" value="PROTEIN_KINASE_DOM"/>
    <property type="match status" value="1"/>
</dbReference>
<dbReference type="InterPro" id="IPR000719">
    <property type="entry name" value="Prot_kinase_dom"/>
</dbReference>
<dbReference type="Gene3D" id="1.10.510.10">
    <property type="entry name" value="Transferase(Phosphotransferase) domain 1"/>
    <property type="match status" value="1"/>
</dbReference>
<name>A0ABQ8S643_PERAM</name>
<dbReference type="PROSITE" id="PS00109">
    <property type="entry name" value="PROTEIN_KINASE_TYR"/>
    <property type="match status" value="1"/>
</dbReference>
<sequence>MGCVRYETEDLLLLLLLLKAPSTSDFFHVQERKLGFWVIHRVLNLDTSNVSELHTDSIKDRNAFRKEFLVLHGDLALRNILLADGSVVKICDFGLSSRMHKKGYYRKQSELEMNNDREYETNSARKAENPHDNVVLRRVLDLKTACSSSYQMDGTGITLRPSILNAVRCLVIWNRIVGVFLSSKNPISRISQCYARATGRIQEHNSLCSSHKIGPNENFVKAMDKTGEACVYLREKFARLSKAKIKEGIFVGPQICKLYKDEHFNTILTGDEKLAWDAFAQVSTNFPGNKRAENHKDLVANLLHYYNRLGCNMSLKIYFLHSHLDYFPANCGAVRDEHGERFHQQISDVEIDTRESGVHQC</sequence>
<feature type="chain" id="PRO_5047323486" description="Protein kinase domain-containing protein" evidence="1">
    <location>
        <begin position="25"/>
        <end position="361"/>
    </location>
</feature>
<protein>
    <recommendedName>
        <fullName evidence="2">Protein kinase domain-containing protein</fullName>
    </recommendedName>
</protein>
<proteinExistence type="predicted"/>
<keyword evidence="4" id="KW-1185">Reference proteome</keyword>
<dbReference type="Pfam" id="PF07714">
    <property type="entry name" value="PK_Tyr_Ser-Thr"/>
    <property type="match status" value="1"/>
</dbReference>
<evidence type="ECO:0000259" key="2">
    <source>
        <dbReference type="PROSITE" id="PS50011"/>
    </source>
</evidence>
<dbReference type="InterPro" id="IPR001245">
    <property type="entry name" value="Ser-Thr/Tyr_kinase_cat_dom"/>
</dbReference>
<feature type="signal peptide" evidence="1">
    <location>
        <begin position="1"/>
        <end position="24"/>
    </location>
</feature>
<dbReference type="Proteomes" id="UP001148838">
    <property type="component" value="Unassembled WGS sequence"/>
</dbReference>
<gene>
    <name evidence="3" type="ORF">ANN_26335</name>
</gene>
<evidence type="ECO:0000313" key="4">
    <source>
        <dbReference type="Proteomes" id="UP001148838"/>
    </source>
</evidence>
<dbReference type="InterPro" id="IPR008266">
    <property type="entry name" value="Tyr_kinase_AS"/>
</dbReference>
<dbReference type="InterPro" id="IPR011009">
    <property type="entry name" value="Kinase-like_dom_sf"/>
</dbReference>
<keyword evidence="1" id="KW-0732">Signal</keyword>